<gene>
    <name evidence="1" type="ORF">ACJIZ3_013010</name>
</gene>
<evidence type="ECO:0000313" key="1">
    <source>
        <dbReference type="EMBL" id="KAL3851128.1"/>
    </source>
</evidence>
<comment type="caution">
    <text evidence="1">The sequence shown here is derived from an EMBL/GenBank/DDBJ whole genome shotgun (WGS) entry which is preliminary data.</text>
</comment>
<reference evidence="1 2" key="1">
    <citation type="submission" date="2024-12" db="EMBL/GenBank/DDBJ databases">
        <title>The unique morphological basis and parallel evolutionary history of personate flowers in Penstemon.</title>
        <authorList>
            <person name="Depatie T.H."/>
            <person name="Wessinger C.A."/>
        </authorList>
    </citation>
    <scope>NUCLEOTIDE SEQUENCE [LARGE SCALE GENOMIC DNA]</scope>
    <source>
        <strain evidence="1">WTNN_2</strain>
        <tissue evidence="1">Leaf</tissue>
    </source>
</reference>
<keyword evidence="2" id="KW-1185">Reference proteome</keyword>
<dbReference type="AlphaFoldDB" id="A0ABD3URU9"/>
<name>A0ABD3URU9_9LAMI</name>
<evidence type="ECO:0000313" key="2">
    <source>
        <dbReference type="Proteomes" id="UP001634393"/>
    </source>
</evidence>
<protein>
    <submittedName>
        <fullName evidence="1">Uncharacterized protein</fullName>
    </submittedName>
</protein>
<sequence>MVCSKVLRPVFIDTNLGTRIVVPVSPDITAKEFKRELENVHLNCFPEVGNIRVNGLMVKKKSCYYHLSESFPLKYAFQSSNDNWFLQCEVYTQSIDGTEVLNCNSAYDVSDSVKYENISSCINKSGIECKRKKSKMLSFFAVVCLSKRKKKRKRVKPKYKTGTEVNWSLQKLDSRSVEETSSETLSESISVSGIIKKYFSDYDDVASPQSGYKSSNVWLKKPNSEALIEKRKKPEVGKRFLVACNNLGLTPTNQRPEVSVCKLSNGRSPVYKPSDVVRNLVFEITE</sequence>
<dbReference type="EMBL" id="JBJXBP010000001">
    <property type="protein sequence ID" value="KAL3851128.1"/>
    <property type="molecule type" value="Genomic_DNA"/>
</dbReference>
<proteinExistence type="predicted"/>
<dbReference type="Proteomes" id="UP001634393">
    <property type="component" value="Unassembled WGS sequence"/>
</dbReference>
<accession>A0ABD3URU9</accession>
<organism evidence="1 2">
    <name type="scientific">Penstemon smallii</name>
    <dbReference type="NCBI Taxonomy" id="265156"/>
    <lineage>
        <taxon>Eukaryota</taxon>
        <taxon>Viridiplantae</taxon>
        <taxon>Streptophyta</taxon>
        <taxon>Embryophyta</taxon>
        <taxon>Tracheophyta</taxon>
        <taxon>Spermatophyta</taxon>
        <taxon>Magnoliopsida</taxon>
        <taxon>eudicotyledons</taxon>
        <taxon>Gunneridae</taxon>
        <taxon>Pentapetalae</taxon>
        <taxon>asterids</taxon>
        <taxon>lamiids</taxon>
        <taxon>Lamiales</taxon>
        <taxon>Plantaginaceae</taxon>
        <taxon>Cheloneae</taxon>
        <taxon>Penstemon</taxon>
    </lineage>
</organism>